<dbReference type="SUPFAM" id="SSF51658">
    <property type="entry name" value="Xylose isomerase-like"/>
    <property type="match status" value="1"/>
</dbReference>
<sequence>MPRLAANLTMMYAEHAFLDRFKAAASDGFQGVEFLFPYEFAAADLKSRLQDNGLTQALFNAPPGDWAAGERGIASLPGREAEFQRGLDQALEYAAQLGNRSLHVMAGLIRADQNRAAHREVYLKNLARAAAAAASAGITIVIEPINTRDIPGFFLNRQDDAQAICAEVGADNLKVQFDCYHCQIVEGDIAVKLQRDIAGIGHIQIAGVPDRHEPDLGELHYPYLFERIDALGYTGWIGCEYRPRAGTSAGLGWARPYLHNQ</sequence>
<dbReference type="InterPro" id="IPR053398">
    <property type="entry name" value="HPT_OtnI_isomerases"/>
</dbReference>
<accession>A0A6S7AQI0</accession>
<dbReference type="EC" id="5.3.1.35" evidence="5"/>
<feature type="domain" description="Xylose isomerase-like TIM barrel" evidence="4">
    <location>
        <begin position="21"/>
        <end position="256"/>
    </location>
</feature>
<feature type="active site" description="Proton donor/acceptor" evidence="3">
    <location>
        <position position="240"/>
    </location>
</feature>
<dbReference type="EMBL" id="CADIJQ010000012">
    <property type="protein sequence ID" value="CAB3739420.1"/>
    <property type="molecule type" value="Genomic_DNA"/>
</dbReference>
<keyword evidence="1 2" id="KW-0413">Isomerase</keyword>
<evidence type="ECO:0000313" key="5">
    <source>
        <dbReference type="EMBL" id="CAB3739420.1"/>
    </source>
</evidence>
<dbReference type="RefSeq" id="WP_175171592.1">
    <property type="nucleotide sequence ID" value="NZ_CADIJQ010000012.1"/>
</dbReference>
<dbReference type="PANTHER" id="PTHR43489:SF13">
    <property type="entry name" value="HYDROXYPYRUVATE ISOMERASE"/>
    <property type="match status" value="1"/>
</dbReference>
<gene>
    <name evidence="5" type="primary">otnI_2</name>
    <name evidence="5" type="ORF">LMG3441_05471</name>
</gene>
<organism evidence="5 6">
    <name type="scientific">Achromobacter kerstersii</name>
    <dbReference type="NCBI Taxonomy" id="1353890"/>
    <lineage>
        <taxon>Bacteria</taxon>
        <taxon>Pseudomonadati</taxon>
        <taxon>Pseudomonadota</taxon>
        <taxon>Betaproteobacteria</taxon>
        <taxon>Burkholderiales</taxon>
        <taxon>Alcaligenaceae</taxon>
        <taxon>Achromobacter</taxon>
    </lineage>
</organism>
<dbReference type="InterPro" id="IPR050417">
    <property type="entry name" value="Sugar_Epim/Isomerase"/>
</dbReference>
<evidence type="ECO:0000256" key="1">
    <source>
        <dbReference type="ARBA" id="ARBA00023235"/>
    </source>
</evidence>
<dbReference type="GO" id="GO:0008903">
    <property type="term" value="F:hydroxypyruvate isomerase activity"/>
    <property type="evidence" value="ECO:0007669"/>
    <property type="project" value="TreeGrafter"/>
</dbReference>
<protein>
    <submittedName>
        <fullName evidence="5">2-oxo-tetronate isomerase</fullName>
        <ecNumber evidence="5">5.3.1.35</ecNumber>
    </submittedName>
</protein>
<dbReference type="NCBIfam" id="NF043033">
    <property type="entry name" value="OxoTetrIsom"/>
    <property type="match status" value="1"/>
</dbReference>
<dbReference type="FunFam" id="3.20.20.150:FF:000007">
    <property type="entry name" value="Hydroxypyruvate isomerase"/>
    <property type="match status" value="1"/>
</dbReference>
<dbReference type="Proteomes" id="UP000494269">
    <property type="component" value="Unassembled WGS sequence"/>
</dbReference>
<evidence type="ECO:0000313" key="6">
    <source>
        <dbReference type="Proteomes" id="UP000494269"/>
    </source>
</evidence>
<dbReference type="PANTHER" id="PTHR43489">
    <property type="entry name" value="ISOMERASE"/>
    <property type="match status" value="1"/>
</dbReference>
<name>A0A6S7AQI0_9BURK</name>
<dbReference type="GO" id="GO:0046487">
    <property type="term" value="P:glyoxylate metabolic process"/>
    <property type="evidence" value="ECO:0007669"/>
    <property type="project" value="TreeGrafter"/>
</dbReference>
<keyword evidence="6" id="KW-1185">Reference proteome</keyword>
<proteinExistence type="inferred from homology"/>
<evidence type="ECO:0000256" key="3">
    <source>
        <dbReference type="PIRSR" id="PIRSR006241-50"/>
    </source>
</evidence>
<dbReference type="Gene3D" id="3.20.20.150">
    <property type="entry name" value="Divalent-metal-dependent TIM barrel enzymes"/>
    <property type="match status" value="1"/>
</dbReference>
<evidence type="ECO:0000259" key="4">
    <source>
        <dbReference type="Pfam" id="PF01261"/>
    </source>
</evidence>
<dbReference type="InterPro" id="IPR036237">
    <property type="entry name" value="Xyl_isomerase-like_sf"/>
</dbReference>
<dbReference type="InterPro" id="IPR013022">
    <property type="entry name" value="Xyl_isomerase-like_TIM-brl"/>
</dbReference>
<evidence type="ECO:0000256" key="2">
    <source>
        <dbReference type="PIRNR" id="PIRNR006241"/>
    </source>
</evidence>
<dbReference type="Pfam" id="PF01261">
    <property type="entry name" value="AP_endonuc_2"/>
    <property type="match status" value="1"/>
</dbReference>
<dbReference type="PIRSF" id="PIRSF006241">
    <property type="entry name" value="HyI"/>
    <property type="match status" value="1"/>
</dbReference>
<dbReference type="InterPro" id="IPR026040">
    <property type="entry name" value="HyI-like"/>
</dbReference>
<dbReference type="AlphaFoldDB" id="A0A6S7AQI0"/>
<comment type="similarity">
    <text evidence="2">Belongs to the hyi family.</text>
</comment>
<reference evidence="5 6" key="1">
    <citation type="submission" date="2020-04" db="EMBL/GenBank/DDBJ databases">
        <authorList>
            <person name="De Canck E."/>
        </authorList>
    </citation>
    <scope>NUCLEOTIDE SEQUENCE [LARGE SCALE GENOMIC DNA]</scope>
    <source>
        <strain evidence="5 6">LMG 3441</strain>
    </source>
</reference>
<feature type="active site" description="Proton donor/acceptor" evidence="3">
    <location>
        <position position="143"/>
    </location>
</feature>